<evidence type="ECO:0000313" key="1">
    <source>
        <dbReference type="EMBL" id="GEN07247.1"/>
    </source>
</evidence>
<dbReference type="AlphaFoldDB" id="A0A511T083"/>
<proteinExistence type="predicted"/>
<evidence type="ECO:0000313" key="2">
    <source>
        <dbReference type="Proteomes" id="UP000321514"/>
    </source>
</evidence>
<protein>
    <submittedName>
        <fullName evidence="1">Uncharacterized protein</fullName>
    </submittedName>
</protein>
<gene>
    <name evidence="1" type="ORF">MFU01_22840</name>
</gene>
<accession>A0A511T083</accession>
<reference evidence="1 2" key="1">
    <citation type="submission" date="2019-07" db="EMBL/GenBank/DDBJ databases">
        <title>Whole genome shotgun sequence of Myxococcus fulvus NBRC 100333.</title>
        <authorList>
            <person name="Hosoyama A."/>
            <person name="Uohara A."/>
            <person name="Ohji S."/>
            <person name="Ichikawa N."/>
        </authorList>
    </citation>
    <scope>NUCLEOTIDE SEQUENCE [LARGE SCALE GENOMIC DNA]</scope>
    <source>
        <strain evidence="1 2">NBRC 100333</strain>
    </source>
</reference>
<organism evidence="1 2">
    <name type="scientific">Myxococcus fulvus</name>
    <dbReference type="NCBI Taxonomy" id="33"/>
    <lineage>
        <taxon>Bacteria</taxon>
        <taxon>Pseudomonadati</taxon>
        <taxon>Myxococcota</taxon>
        <taxon>Myxococcia</taxon>
        <taxon>Myxococcales</taxon>
        <taxon>Cystobacterineae</taxon>
        <taxon>Myxococcaceae</taxon>
        <taxon>Myxococcus</taxon>
    </lineage>
</organism>
<name>A0A511T083_MYXFU</name>
<comment type="caution">
    <text evidence="1">The sequence shown here is derived from an EMBL/GenBank/DDBJ whole genome shotgun (WGS) entry which is preliminary data.</text>
</comment>
<dbReference type="Proteomes" id="UP000321514">
    <property type="component" value="Unassembled WGS sequence"/>
</dbReference>
<dbReference type="EMBL" id="BJXR01000023">
    <property type="protein sequence ID" value="GEN07247.1"/>
    <property type="molecule type" value="Genomic_DNA"/>
</dbReference>
<sequence length="106" mass="10858">MLDGGEEAGLALEALGHAGLGVEVVVQDLDGHLAAQGDLFTQVHFPHAARAQRTEDSEATVEDERVGSQHAGRILSDFAFARMTNRTGAGLGPLCPSGCPPGGGLP</sequence>